<keyword evidence="5" id="KW-0408">Iron</keyword>
<dbReference type="InterPro" id="IPR034466">
    <property type="entry name" value="Methyltransferase_Class_B"/>
</dbReference>
<dbReference type="InterPro" id="IPR058240">
    <property type="entry name" value="rSAM_sf"/>
</dbReference>
<sequence length="329" mass="37606">MAPAEVGSIRQEAMDRLAGPTTFKHALCVYPYHRELNEAGFFPPLGLEFIATVVRQYARSLDLIDLRMEPGRTRDFLRPQTDLVCFSVNWDRDLQFLAEEIRSVPPGILTIVGGRHATERPDEWLAEFPNVDAIVRGDGEEAMAELCRRVPMEQITGLSFRRDGRIHHNANRTLSAAPDDLYPDRGLRRQTYAIKFADVSLGILIDAIATSRGCPFNCTFCSFNRNPWGEKRRWTARSPESVVDELAGMEARIVGFTDDLFTYDMDRVERICDLLIARNIRKRYFVNARLEVARRPDVLRKMERAGFSMLMLGIESAHDKTLKSMRKGH</sequence>
<protein>
    <submittedName>
        <fullName evidence="9">Uncharacterized protein</fullName>
    </submittedName>
</protein>
<dbReference type="CDD" id="cd02068">
    <property type="entry name" value="radical_SAM_B12_BD"/>
    <property type="match status" value="1"/>
</dbReference>
<name>A0A0F8YXG0_9ZZZZ</name>
<dbReference type="CDD" id="cd01335">
    <property type="entry name" value="Radical_SAM"/>
    <property type="match status" value="1"/>
</dbReference>
<dbReference type="SFLD" id="SFLDG01082">
    <property type="entry name" value="B12-binding_domain_containing"/>
    <property type="match status" value="1"/>
</dbReference>
<dbReference type="GO" id="GO:0046872">
    <property type="term" value="F:metal ion binding"/>
    <property type="evidence" value="ECO:0007669"/>
    <property type="project" value="UniProtKB-KW"/>
</dbReference>
<dbReference type="AlphaFoldDB" id="A0A0F8YXG0"/>
<dbReference type="InterPro" id="IPR007197">
    <property type="entry name" value="rSAM"/>
</dbReference>
<dbReference type="Gene3D" id="3.40.50.280">
    <property type="entry name" value="Cobalamin-binding domain"/>
    <property type="match status" value="1"/>
</dbReference>
<dbReference type="InterPro" id="IPR023404">
    <property type="entry name" value="rSAM_horseshoe"/>
</dbReference>
<evidence type="ECO:0000256" key="2">
    <source>
        <dbReference type="ARBA" id="ARBA00022679"/>
    </source>
</evidence>
<evidence type="ECO:0000256" key="6">
    <source>
        <dbReference type="ARBA" id="ARBA00023014"/>
    </source>
</evidence>
<evidence type="ECO:0000256" key="5">
    <source>
        <dbReference type="ARBA" id="ARBA00023004"/>
    </source>
</evidence>
<evidence type="ECO:0000259" key="8">
    <source>
        <dbReference type="PROSITE" id="PS51918"/>
    </source>
</evidence>
<dbReference type="PROSITE" id="PS51918">
    <property type="entry name" value="RADICAL_SAM"/>
    <property type="match status" value="1"/>
</dbReference>
<dbReference type="SFLD" id="SFLDS00029">
    <property type="entry name" value="Radical_SAM"/>
    <property type="match status" value="1"/>
</dbReference>
<keyword evidence="4" id="KW-0479">Metal-binding</keyword>
<keyword evidence="2" id="KW-0808">Transferase</keyword>
<feature type="domain" description="Radical SAM core" evidence="8">
    <location>
        <begin position="200"/>
        <end position="329"/>
    </location>
</feature>
<gene>
    <name evidence="9" type="ORF">LCGC14_2766650</name>
</gene>
<dbReference type="PANTHER" id="PTHR43409:SF7">
    <property type="entry name" value="BLL1977 PROTEIN"/>
    <property type="match status" value="1"/>
</dbReference>
<evidence type="ECO:0000256" key="3">
    <source>
        <dbReference type="ARBA" id="ARBA00022691"/>
    </source>
</evidence>
<dbReference type="EMBL" id="LAZR01051007">
    <property type="protein sequence ID" value="KKK86098.1"/>
    <property type="molecule type" value="Genomic_DNA"/>
</dbReference>
<keyword evidence="6" id="KW-0411">Iron-sulfur</keyword>
<evidence type="ECO:0000256" key="4">
    <source>
        <dbReference type="ARBA" id="ARBA00022723"/>
    </source>
</evidence>
<organism evidence="9">
    <name type="scientific">marine sediment metagenome</name>
    <dbReference type="NCBI Taxonomy" id="412755"/>
    <lineage>
        <taxon>unclassified sequences</taxon>
        <taxon>metagenomes</taxon>
        <taxon>ecological metagenomes</taxon>
    </lineage>
</organism>
<dbReference type="Pfam" id="PF04055">
    <property type="entry name" value="Radical_SAM"/>
    <property type="match status" value="1"/>
</dbReference>
<feature type="domain" description="B12-binding" evidence="7">
    <location>
        <begin position="97"/>
        <end position="157"/>
    </location>
</feature>
<reference evidence="9" key="1">
    <citation type="journal article" date="2015" name="Nature">
        <title>Complex archaea that bridge the gap between prokaryotes and eukaryotes.</title>
        <authorList>
            <person name="Spang A."/>
            <person name="Saw J.H."/>
            <person name="Jorgensen S.L."/>
            <person name="Zaremba-Niedzwiedzka K."/>
            <person name="Martijn J."/>
            <person name="Lind A.E."/>
            <person name="van Eijk R."/>
            <person name="Schleper C."/>
            <person name="Guy L."/>
            <person name="Ettema T.J."/>
        </authorList>
    </citation>
    <scope>NUCLEOTIDE SEQUENCE</scope>
</reference>
<dbReference type="PROSITE" id="PS51332">
    <property type="entry name" value="B12_BINDING"/>
    <property type="match status" value="1"/>
</dbReference>
<dbReference type="GO" id="GO:0051539">
    <property type="term" value="F:4 iron, 4 sulfur cluster binding"/>
    <property type="evidence" value="ECO:0007669"/>
    <property type="project" value="UniProtKB-KW"/>
</dbReference>
<dbReference type="Pfam" id="PF02310">
    <property type="entry name" value="B12-binding"/>
    <property type="match status" value="1"/>
</dbReference>
<evidence type="ECO:0000259" key="7">
    <source>
        <dbReference type="PROSITE" id="PS51332"/>
    </source>
</evidence>
<dbReference type="GO" id="GO:0031419">
    <property type="term" value="F:cobalamin binding"/>
    <property type="evidence" value="ECO:0007669"/>
    <property type="project" value="InterPro"/>
</dbReference>
<dbReference type="SUPFAM" id="SSF102114">
    <property type="entry name" value="Radical SAM enzymes"/>
    <property type="match status" value="1"/>
</dbReference>
<feature type="non-terminal residue" evidence="9">
    <location>
        <position position="329"/>
    </location>
</feature>
<comment type="cofactor">
    <cofactor evidence="1">
        <name>[4Fe-4S] cluster</name>
        <dbReference type="ChEBI" id="CHEBI:49883"/>
    </cofactor>
</comment>
<evidence type="ECO:0000313" key="9">
    <source>
        <dbReference type="EMBL" id="KKK86098.1"/>
    </source>
</evidence>
<dbReference type="SFLD" id="SFLDG01123">
    <property type="entry name" value="methyltransferase_(Class_B)"/>
    <property type="match status" value="1"/>
</dbReference>
<dbReference type="GO" id="GO:0003824">
    <property type="term" value="F:catalytic activity"/>
    <property type="evidence" value="ECO:0007669"/>
    <property type="project" value="InterPro"/>
</dbReference>
<accession>A0A0F8YXG0</accession>
<dbReference type="InterPro" id="IPR051198">
    <property type="entry name" value="BchE-like"/>
</dbReference>
<proteinExistence type="predicted"/>
<dbReference type="InterPro" id="IPR006158">
    <property type="entry name" value="Cobalamin-bd"/>
</dbReference>
<dbReference type="Gene3D" id="3.80.30.20">
    <property type="entry name" value="tm_1862 like domain"/>
    <property type="match status" value="1"/>
</dbReference>
<evidence type="ECO:0000256" key="1">
    <source>
        <dbReference type="ARBA" id="ARBA00001966"/>
    </source>
</evidence>
<keyword evidence="3" id="KW-0949">S-adenosyl-L-methionine</keyword>
<comment type="caution">
    <text evidence="9">The sequence shown here is derived from an EMBL/GenBank/DDBJ whole genome shotgun (WGS) entry which is preliminary data.</text>
</comment>
<dbReference type="PANTHER" id="PTHR43409">
    <property type="entry name" value="ANAEROBIC MAGNESIUM-PROTOPORPHYRIN IX MONOMETHYL ESTER CYCLASE-RELATED"/>
    <property type="match status" value="1"/>
</dbReference>
<dbReference type="GO" id="GO:0005829">
    <property type="term" value="C:cytosol"/>
    <property type="evidence" value="ECO:0007669"/>
    <property type="project" value="TreeGrafter"/>
</dbReference>